<sequence>ETARSHRCAQVDQAGAVVVPCSLGDDCAAIRKLVAHTDECEEGEDCKELFCSIFYMSSGAKKRTTRKNDEMLTKLTDQFGKDAMQQVSAMTTRMNQNAGATIDDFKKEDSGKRLDVYDLLAIACENGDIKFTAAASYGTPSKILMLTKHSDVVTTDIIAFCPVWIARLHFEEKKGKKKQKGIDGCCERSLR</sequence>
<keyword evidence="2" id="KW-1185">Reference proteome</keyword>
<feature type="non-terminal residue" evidence="1">
    <location>
        <position position="191"/>
    </location>
</feature>
<name>A0AAV5WGX0_9BILA</name>
<dbReference type="EMBL" id="BTSY01000005">
    <property type="protein sequence ID" value="GMT29730.1"/>
    <property type="molecule type" value="Genomic_DNA"/>
</dbReference>
<comment type="caution">
    <text evidence="1">The sequence shown here is derived from an EMBL/GenBank/DDBJ whole genome shotgun (WGS) entry which is preliminary data.</text>
</comment>
<feature type="non-terminal residue" evidence="1">
    <location>
        <position position="1"/>
    </location>
</feature>
<accession>A0AAV5WGX0</accession>
<evidence type="ECO:0000313" key="1">
    <source>
        <dbReference type="EMBL" id="GMT29730.1"/>
    </source>
</evidence>
<organism evidence="1 2">
    <name type="scientific">Pristionchus fissidentatus</name>
    <dbReference type="NCBI Taxonomy" id="1538716"/>
    <lineage>
        <taxon>Eukaryota</taxon>
        <taxon>Metazoa</taxon>
        <taxon>Ecdysozoa</taxon>
        <taxon>Nematoda</taxon>
        <taxon>Chromadorea</taxon>
        <taxon>Rhabditida</taxon>
        <taxon>Rhabditina</taxon>
        <taxon>Diplogasteromorpha</taxon>
        <taxon>Diplogasteroidea</taxon>
        <taxon>Neodiplogasteridae</taxon>
        <taxon>Pristionchus</taxon>
    </lineage>
</organism>
<gene>
    <name evidence="1" type="ORF">PFISCL1PPCAC_21027</name>
</gene>
<evidence type="ECO:0000313" key="2">
    <source>
        <dbReference type="Proteomes" id="UP001432322"/>
    </source>
</evidence>
<dbReference type="Proteomes" id="UP001432322">
    <property type="component" value="Unassembled WGS sequence"/>
</dbReference>
<protein>
    <submittedName>
        <fullName evidence="1">Uncharacterized protein</fullName>
    </submittedName>
</protein>
<dbReference type="AlphaFoldDB" id="A0AAV5WGX0"/>
<reference evidence="1" key="1">
    <citation type="submission" date="2023-10" db="EMBL/GenBank/DDBJ databases">
        <title>Genome assembly of Pristionchus species.</title>
        <authorList>
            <person name="Yoshida K."/>
            <person name="Sommer R.J."/>
        </authorList>
    </citation>
    <scope>NUCLEOTIDE SEQUENCE</scope>
    <source>
        <strain evidence="1">RS5133</strain>
    </source>
</reference>
<proteinExistence type="predicted"/>